<comment type="subcellular location">
    <subcellularLocation>
        <location evidence="10">Cytoplasm</location>
    </subcellularLocation>
    <text evidence="10">Associated with the membrane possibly through PlsY.</text>
</comment>
<dbReference type="InterPro" id="IPR012281">
    <property type="entry name" value="Phospholipid_synth_PlsX-like"/>
</dbReference>
<dbReference type="GO" id="GO:0005737">
    <property type="term" value="C:cytoplasm"/>
    <property type="evidence" value="ECO:0007669"/>
    <property type="project" value="UniProtKB-SubCell"/>
</dbReference>
<evidence type="ECO:0000256" key="1">
    <source>
        <dbReference type="ARBA" id="ARBA00001232"/>
    </source>
</evidence>
<dbReference type="PANTHER" id="PTHR30100">
    <property type="entry name" value="FATTY ACID/PHOSPHOLIPID SYNTHESIS PROTEIN PLSX"/>
    <property type="match status" value="1"/>
</dbReference>
<dbReference type="GO" id="GO:0043811">
    <property type="term" value="F:phosphate:acyl-[acyl carrier protein] acyltransferase activity"/>
    <property type="evidence" value="ECO:0007669"/>
    <property type="project" value="UniProtKB-UniRule"/>
</dbReference>
<proteinExistence type="inferred from homology"/>
<gene>
    <name evidence="10" type="primary">plsX</name>
    <name evidence="11" type="ORF">Lyticum_00520</name>
</gene>
<name>A0AAE4VLD1_9RICK</name>
<evidence type="ECO:0000256" key="7">
    <source>
        <dbReference type="ARBA" id="ARBA00023264"/>
    </source>
</evidence>
<keyword evidence="11" id="KW-0012">Acyltransferase</keyword>
<dbReference type="PANTHER" id="PTHR30100:SF1">
    <property type="entry name" value="PHOSPHATE ACYLTRANSFERASE"/>
    <property type="match status" value="1"/>
</dbReference>
<keyword evidence="6 10" id="KW-0594">Phospholipid biosynthesis</keyword>
<keyword evidence="7 10" id="KW-1208">Phospholipid metabolism</keyword>
<evidence type="ECO:0000313" key="11">
    <source>
        <dbReference type="EMBL" id="MDZ5761347.1"/>
    </source>
</evidence>
<dbReference type="Gene3D" id="3.40.718.10">
    <property type="entry name" value="Isopropylmalate Dehydrogenase"/>
    <property type="match status" value="2"/>
</dbReference>
<evidence type="ECO:0000256" key="9">
    <source>
        <dbReference type="ARBA" id="ARBA00046608"/>
    </source>
</evidence>
<dbReference type="AlphaFoldDB" id="A0AAE4VLD1"/>
<comment type="function">
    <text evidence="10">Catalyzes the reversible formation of acyl-phosphate (acyl-PO(4)) from acyl-[acyl-carrier-protein] (acyl-ACP). This enzyme utilizes acyl-ACP as fatty acyl donor, but not acyl-CoA.</text>
</comment>
<dbReference type="Proteomes" id="UP001289135">
    <property type="component" value="Unassembled WGS sequence"/>
</dbReference>
<dbReference type="HAMAP" id="MF_00019">
    <property type="entry name" value="PlsX"/>
    <property type="match status" value="1"/>
</dbReference>
<comment type="caution">
    <text evidence="11">The sequence shown here is derived from an EMBL/GenBank/DDBJ whole genome shotgun (WGS) entry which is preliminary data.</text>
</comment>
<evidence type="ECO:0000256" key="4">
    <source>
        <dbReference type="ARBA" id="ARBA00022679"/>
    </source>
</evidence>
<dbReference type="InterPro" id="IPR003664">
    <property type="entry name" value="FA_synthesis"/>
</dbReference>
<dbReference type="Pfam" id="PF02504">
    <property type="entry name" value="FA_synthesis"/>
    <property type="match status" value="2"/>
</dbReference>
<dbReference type="PIRSF" id="PIRSF002465">
    <property type="entry name" value="Phsphlp_syn_PlsX"/>
    <property type="match status" value="1"/>
</dbReference>
<evidence type="ECO:0000256" key="10">
    <source>
        <dbReference type="HAMAP-Rule" id="MF_00019"/>
    </source>
</evidence>
<protein>
    <recommendedName>
        <fullName evidence="8 10">Phosphate acyltransferase</fullName>
        <ecNumber evidence="8 10">2.3.1.274</ecNumber>
    </recommendedName>
    <alternativeName>
        <fullName evidence="10">Acyl-ACP phosphotransacylase</fullName>
    </alternativeName>
    <alternativeName>
        <fullName evidence="10">Acyl-[acyl-carrier-protein]--phosphate acyltransferase</fullName>
    </alternativeName>
    <alternativeName>
        <fullName evidence="10">Phosphate-acyl-ACP acyltransferase</fullName>
    </alternativeName>
</protein>
<comment type="similarity">
    <text evidence="10">Belongs to the PlsX family.</text>
</comment>
<evidence type="ECO:0000256" key="2">
    <source>
        <dbReference type="ARBA" id="ARBA00022490"/>
    </source>
</evidence>
<evidence type="ECO:0000256" key="8">
    <source>
        <dbReference type="ARBA" id="ARBA00024069"/>
    </source>
</evidence>
<dbReference type="SUPFAM" id="SSF53659">
    <property type="entry name" value="Isocitrate/Isopropylmalate dehydrogenase-like"/>
    <property type="match status" value="2"/>
</dbReference>
<keyword evidence="2 10" id="KW-0963">Cytoplasm</keyword>
<reference evidence="11" key="1">
    <citation type="submission" date="2023-02" db="EMBL/GenBank/DDBJ databases">
        <title>Host association and intracellularity evolved multiple times independently in the Rickettsiales.</title>
        <authorList>
            <person name="Castelli M."/>
            <person name="Nardi T."/>
            <person name="Gammuto L."/>
            <person name="Bellinzona G."/>
            <person name="Sabaneyeva E."/>
            <person name="Potekhin A."/>
            <person name="Serra V."/>
            <person name="Petroni G."/>
            <person name="Sassera D."/>
        </authorList>
    </citation>
    <scope>NUCLEOTIDE SEQUENCE</scope>
    <source>
        <strain evidence="11">USBL-36I1</strain>
    </source>
</reference>
<accession>A0AAE4VLD1</accession>
<dbReference type="EC" id="2.3.1.274" evidence="8 10"/>
<keyword evidence="4 10" id="KW-0808">Transferase</keyword>
<evidence type="ECO:0000256" key="6">
    <source>
        <dbReference type="ARBA" id="ARBA00023209"/>
    </source>
</evidence>
<dbReference type="EMBL" id="JARGYU010000002">
    <property type="protein sequence ID" value="MDZ5761347.1"/>
    <property type="molecule type" value="Genomic_DNA"/>
</dbReference>
<comment type="pathway">
    <text evidence="10">Lipid metabolism; phospholipid metabolism.</text>
</comment>
<keyword evidence="12" id="KW-1185">Reference proteome</keyword>
<organism evidence="11 12">
    <name type="scientific">Lyticum sinuosum</name>
    <dbReference type="NCBI Taxonomy" id="1332059"/>
    <lineage>
        <taxon>Bacteria</taxon>
        <taxon>Pseudomonadati</taxon>
        <taxon>Pseudomonadota</taxon>
        <taxon>Alphaproteobacteria</taxon>
        <taxon>Rickettsiales</taxon>
        <taxon>Lyticum</taxon>
    </lineage>
</organism>
<keyword evidence="5 10" id="KW-0443">Lipid metabolism</keyword>
<dbReference type="RefSeq" id="WP_322498776.1">
    <property type="nucleotide sequence ID" value="NZ_JARGYU010000002.1"/>
</dbReference>
<evidence type="ECO:0000256" key="3">
    <source>
        <dbReference type="ARBA" id="ARBA00022516"/>
    </source>
</evidence>
<dbReference type="GO" id="GO:0006633">
    <property type="term" value="P:fatty acid biosynthetic process"/>
    <property type="evidence" value="ECO:0007669"/>
    <property type="project" value="UniProtKB-UniRule"/>
</dbReference>
<evidence type="ECO:0000256" key="5">
    <source>
        <dbReference type="ARBA" id="ARBA00023098"/>
    </source>
</evidence>
<comment type="subunit">
    <text evidence="9 10">Homodimer. Probably interacts with PlsY.</text>
</comment>
<sequence>MNNKIVVSIDLMGGDYSPLAPVKALELIQETLHYSNCSFILHGNSDAKKLLESSNISKDLYIFNLTNTEVSADDNPLDIMRGKKNNSSMQLSIEDVSQKRAHVAVSSGNTGALMALSIRILGCINGIKRPAIVGTIPTKRGKCVMLDLGGNLECDEKMLLQFALMGSCFAKIILSQENTKNINDNLLNSHKILNKNNFHDKNEEHLIYNIKQNNDISDYNPTVALLNVGVESNKGRNTEKKAFDLLQKSNLNFIGCIEGHHIIEGNADVIVTDGYTGNVVLKSAEGVSNYIRDILKLSVEKNLISKIGGFFLSSSIKQNMEKIRPDKNNGAMFVGLNGIIVKSHGGSKSEGIANAIKTAIMLAENHVNERIINEINCIDFIDKIKNSSVKLLNMLRFNDTPN</sequence>
<keyword evidence="3 10" id="KW-0444">Lipid biosynthesis</keyword>
<comment type="catalytic activity">
    <reaction evidence="1 10">
        <text>a fatty acyl-[ACP] + phosphate = an acyl phosphate + holo-[ACP]</text>
        <dbReference type="Rhea" id="RHEA:42292"/>
        <dbReference type="Rhea" id="RHEA-COMP:9685"/>
        <dbReference type="Rhea" id="RHEA-COMP:14125"/>
        <dbReference type="ChEBI" id="CHEBI:43474"/>
        <dbReference type="ChEBI" id="CHEBI:59918"/>
        <dbReference type="ChEBI" id="CHEBI:64479"/>
        <dbReference type="ChEBI" id="CHEBI:138651"/>
        <dbReference type="EC" id="2.3.1.274"/>
    </reaction>
</comment>
<dbReference type="GO" id="GO:0008654">
    <property type="term" value="P:phospholipid biosynthetic process"/>
    <property type="evidence" value="ECO:0007669"/>
    <property type="project" value="UniProtKB-KW"/>
</dbReference>
<evidence type="ECO:0000313" key="12">
    <source>
        <dbReference type="Proteomes" id="UP001289135"/>
    </source>
</evidence>